<reference evidence="15 16" key="1">
    <citation type="submission" date="2020-04" db="EMBL/GenBank/DDBJ databases">
        <authorList>
            <person name="Hitch T.C.A."/>
            <person name="Wylensek D."/>
            <person name="Clavel T."/>
        </authorList>
    </citation>
    <scope>NUCLEOTIDE SEQUENCE [LARGE SCALE GENOMIC DNA]</scope>
    <source>
        <strain evidence="15 16">PG-251-APC-1</strain>
    </source>
</reference>
<feature type="domain" description="5'-3' exonuclease" evidence="13">
    <location>
        <begin position="12"/>
        <end position="267"/>
    </location>
</feature>
<dbReference type="RefSeq" id="WP_168934847.1">
    <property type="nucleotide sequence ID" value="NZ_JABAFY010000005.1"/>
</dbReference>
<evidence type="ECO:0000256" key="1">
    <source>
        <dbReference type="ARBA" id="ARBA00007705"/>
    </source>
</evidence>
<dbReference type="Pfam" id="PF00476">
    <property type="entry name" value="DNA_pol_A"/>
    <property type="match status" value="1"/>
</dbReference>
<dbReference type="FunFam" id="1.10.150.20:FF:000003">
    <property type="entry name" value="DNA polymerase I"/>
    <property type="match status" value="1"/>
</dbReference>
<dbReference type="GO" id="GO:0006302">
    <property type="term" value="P:double-strand break repair"/>
    <property type="evidence" value="ECO:0007669"/>
    <property type="project" value="TreeGrafter"/>
</dbReference>
<accession>A0A848CCP1</accession>
<organism evidence="15 16">
    <name type="scientific">Desulfovibrio piger</name>
    <dbReference type="NCBI Taxonomy" id="901"/>
    <lineage>
        <taxon>Bacteria</taxon>
        <taxon>Pseudomonadati</taxon>
        <taxon>Thermodesulfobacteriota</taxon>
        <taxon>Desulfovibrionia</taxon>
        <taxon>Desulfovibrionales</taxon>
        <taxon>Desulfovibrionaceae</taxon>
        <taxon>Desulfovibrio</taxon>
    </lineage>
</organism>
<keyword evidence="6" id="KW-0235">DNA replication</keyword>
<dbReference type="Gene3D" id="3.30.420.10">
    <property type="entry name" value="Ribonuclease H-like superfamily/Ribonuclease H"/>
    <property type="match status" value="1"/>
</dbReference>
<dbReference type="InterPro" id="IPR008918">
    <property type="entry name" value="HhH2"/>
</dbReference>
<dbReference type="SMART" id="SM00475">
    <property type="entry name" value="53EXOc"/>
    <property type="match status" value="1"/>
</dbReference>
<evidence type="ECO:0000256" key="12">
    <source>
        <dbReference type="SAM" id="MobiDB-lite"/>
    </source>
</evidence>
<dbReference type="Proteomes" id="UP000522333">
    <property type="component" value="Unassembled WGS sequence"/>
</dbReference>
<evidence type="ECO:0000256" key="2">
    <source>
        <dbReference type="ARBA" id="ARBA00012417"/>
    </source>
</evidence>
<evidence type="ECO:0000256" key="10">
    <source>
        <dbReference type="ARBA" id="ARBA00023204"/>
    </source>
</evidence>
<evidence type="ECO:0000256" key="8">
    <source>
        <dbReference type="ARBA" id="ARBA00022932"/>
    </source>
</evidence>
<proteinExistence type="inferred from homology"/>
<dbReference type="Pfam" id="PF01367">
    <property type="entry name" value="5_3_exonuc"/>
    <property type="match status" value="1"/>
</dbReference>
<dbReference type="CDD" id="cd08637">
    <property type="entry name" value="DNA_pol_A_pol_I_C"/>
    <property type="match status" value="1"/>
</dbReference>
<dbReference type="SMART" id="SM00482">
    <property type="entry name" value="POLAc"/>
    <property type="match status" value="1"/>
</dbReference>
<dbReference type="Gene3D" id="1.10.150.20">
    <property type="entry name" value="5' to 3' exonuclease, C-terminal subdomain"/>
    <property type="match status" value="2"/>
</dbReference>
<dbReference type="CDD" id="cd09898">
    <property type="entry name" value="H3TH_53EXO"/>
    <property type="match status" value="1"/>
</dbReference>
<dbReference type="Pfam" id="PF02739">
    <property type="entry name" value="5_3_exonuc_N"/>
    <property type="match status" value="1"/>
</dbReference>
<comment type="caution">
    <text evidence="15">The sequence shown here is derived from an EMBL/GenBank/DDBJ whole genome shotgun (WGS) entry which is preliminary data.</text>
</comment>
<dbReference type="Gene3D" id="3.40.50.1010">
    <property type="entry name" value="5'-nuclease"/>
    <property type="match status" value="1"/>
</dbReference>
<dbReference type="SMART" id="SM00279">
    <property type="entry name" value="HhH2"/>
    <property type="match status" value="1"/>
</dbReference>
<name>A0A848CCP1_9BACT</name>
<sequence>MSLKQRLGLAAEPVFLMDGSAFIYRGFFANRNMQRSDGFPTNSLVVVSRVLLRILREERPRYFAFVQDGKGPNFRHEIFPLYKANRDATPEDLVRQLDPIHRMVRALGLRLEVSQGCEADDCIASLAARFAAEHPVIIVSGDKDLKQCLGPNVYMWDPASKEEKLVSEADFTAESGVTPAQWPDVQALIGDTSDNIPGVPGIGPKTARQIFSICPSLEDIRDHFVLLPPKMQAKLQAHLENMFTWRELTTLRRDFCPGVTLEDLRVRPLDAATCALLTEEFELFALRRELAALDRLQAAEADLPEEFLDAGSIREDVQPAAGKKTAAEQASLPLAQPARSGRATSQMSLLDAMPQESAPALDDVSALPDCGDARVALIWAHGDREAPYLAVEGADGSSLGEWQWKGPVAELARWLAPARTLVTADLKGLLTSAPCWQFLAGRAGDCIDLGVAAYLLNPEENDYGWPRLSARWGAVLRHELESRGETAPGPARLGLAMAQLFEQRMEKDGLLELFRRLEMPLLPVLAGMEQSGVAIDAAAFRAFLDDVQGRLDQLTAHVYELAGTQFNIRSAQQLGDVLFNGLGLPAPRKTKGGQASTSQQTLEKLAGQHPVVDSILQYRKLEKMRSTYLDPLPRLVDPQGRIHTTFNQKATATGRLSSSNPNLQNIPVRGPLGKRMRSCFIAGPGRLLVSADYSQVELRVLAHVSQDPALLEAFRNGEDIHARTAALVYDLPPDQVSPDQRRNAKTINFGLIYGMGAQKLAQELKISTTQAKDFIARYFERLQGLKEFYEGVEASARKHGLVTTLGGRRRLLPDINSASGQAAALARRQAINTVIQGSAADIIKLAMLAVARDERLRELDARLLLQVHDELLLEVPADAAEEAGALVARLMQDVCPAGRELSVPLLVDWGTGHDWGAAH</sequence>
<dbReference type="CDD" id="cd09859">
    <property type="entry name" value="PIN_53EXO"/>
    <property type="match status" value="1"/>
</dbReference>
<evidence type="ECO:0000256" key="11">
    <source>
        <dbReference type="ARBA" id="ARBA00049244"/>
    </source>
</evidence>
<keyword evidence="9" id="KW-0238">DNA-binding</keyword>
<evidence type="ECO:0000256" key="3">
    <source>
        <dbReference type="ARBA" id="ARBA00020311"/>
    </source>
</evidence>
<dbReference type="InterPro" id="IPR019760">
    <property type="entry name" value="DNA-dir_DNA_pol_A_CS"/>
</dbReference>
<dbReference type="InterPro" id="IPR020045">
    <property type="entry name" value="DNA_polI_H3TH"/>
</dbReference>
<dbReference type="InterPro" id="IPR001098">
    <property type="entry name" value="DNA-dir_DNA_pol_A_palm_dom"/>
</dbReference>
<dbReference type="InterPro" id="IPR002421">
    <property type="entry name" value="5-3_exonuclease"/>
</dbReference>
<keyword evidence="5 15" id="KW-0548">Nucleotidyltransferase</keyword>
<dbReference type="InterPro" id="IPR029060">
    <property type="entry name" value="PIN-like_dom_sf"/>
</dbReference>
<dbReference type="FunFam" id="1.10.150.20:FF:000002">
    <property type="entry name" value="DNA polymerase I"/>
    <property type="match status" value="1"/>
</dbReference>
<dbReference type="FunFam" id="1.20.1060.10:FF:000001">
    <property type="entry name" value="DNA polymerase I"/>
    <property type="match status" value="1"/>
</dbReference>
<evidence type="ECO:0000259" key="13">
    <source>
        <dbReference type="SMART" id="SM00475"/>
    </source>
</evidence>
<evidence type="ECO:0000256" key="6">
    <source>
        <dbReference type="ARBA" id="ARBA00022705"/>
    </source>
</evidence>
<feature type="domain" description="DNA-directed DNA polymerase family A palm" evidence="14">
    <location>
        <begin position="673"/>
        <end position="879"/>
    </location>
</feature>
<dbReference type="AlphaFoldDB" id="A0A848CCP1"/>
<dbReference type="GO" id="GO:0006261">
    <property type="term" value="P:DNA-templated DNA replication"/>
    <property type="evidence" value="ECO:0007669"/>
    <property type="project" value="InterPro"/>
</dbReference>
<dbReference type="NCBIfam" id="NF004397">
    <property type="entry name" value="PRK05755.1"/>
    <property type="match status" value="1"/>
</dbReference>
<evidence type="ECO:0000256" key="4">
    <source>
        <dbReference type="ARBA" id="ARBA00022679"/>
    </source>
</evidence>
<protein>
    <recommendedName>
        <fullName evidence="3">DNA polymerase I</fullName>
        <ecNumber evidence="2">2.7.7.7</ecNumber>
    </recommendedName>
</protein>
<dbReference type="InterPro" id="IPR043502">
    <property type="entry name" value="DNA/RNA_pol_sf"/>
</dbReference>
<keyword evidence="7" id="KW-0227">DNA damage</keyword>
<keyword evidence="10" id="KW-0234">DNA repair</keyword>
<evidence type="ECO:0000313" key="16">
    <source>
        <dbReference type="Proteomes" id="UP000522333"/>
    </source>
</evidence>
<comment type="similarity">
    <text evidence="1">Belongs to the DNA polymerase type-A family.</text>
</comment>
<dbReference type="GO" id="GO:0003677">
    <property type="term" value="F:DNA binding"/>
    <property type="evidence" value="ECO:0007669"/>
    <property type="project" value="UniProtKB-KW"/>
</dbReference>
<keyword evidence="4 15" id="KW-0808">Transferase</keyword>
<dbReference type="Gene3D" id="1.20.1060.10">
    <property type="entry name" value="Taq DNA Polymerase, Chain T, domain 4"/>
    <property type="match status" value="1"/>
</dbReference>
<gene>
    <name evidence="15" type="primary">polA</name>
    <name evidence="15" type="ORF">HF854_02410</name>
</gene>
<comment type="catalytic activity">
    <reaction evidence="11">
        <text>DNA(n) + a 2'-deoxyribonucleoside 5'-triphosphate = DNA(n+1) + diphosphate</text>
        <dbReference type="Rhea" id="RHEA:22508"/>
        <dbReference type="Rhea" id="RHEA-COMP:17339"/>
        <dbReference type="Rhea" id="RHEA-COMP:17340"/>
        <dbReference type="ChEBI" id="CHEBI:33019"/>
        <dbReference type="ChEBI" id="CHEBI:61560"/>
        <dbReference type="ChEBI" id="CHEBI:173112"/>
        <dbReference type="EC" id="2.7.7.7"/>
    </reaction>
</comment>
<dbReference type="Gene3D" id="3.30.70.370">
    <property type="match status" value="1"/>
</dbReference>
<keyword evidence="8" id="KW-0239">DNA-directed DNA polymerase</keyword>
<dbReference type="PANTHER" id="PTHR10133:SF27">
    <property type="entry name" value="DNA POLYMERASE NU"/>
    <property type="match status" value="1"/>
</dbReference>
<dbReference type="InterPro" id="IPR036397">
    <property type="entry name" value="RNaseH_sf"/>
</dbReference>
<dbReference type="SUPFAM" id="SSF88723">
    <property type="entry name" value="PIN domain-like"/>
    <property type="match status" value="1"/>
</dbReference>
<dbReference type="PROSITE" id="PS00447">
    <property type="entry name" value="DNA_POLYMERASE_A"/>
    <property type="match status" value="1"/>
</dbReference>
<dbReference type="EMBL" id="JABAFY010000005">
    <property type="protein sequence ID" value="NME51404.1"/>
    <property type="molecule type" value="Genomic_DNA"/>
</dbReference>
<dbReference type="SUPFAM" id="SSF47807">
    <property type="entry name" value="5' to 3' exonuclease, C-terminal subdomain"/>
    <property type="match status" value="1"/>
</dbReference>
<dbReference type="GO" id="GO:0003887">
    <property type="term" value="F:DNA-directed DNA polymerase activity"/>
    <property type="evidence" value="ECO:0007669"/>
    <property type="project" value="UniProtKB-KW"/>
</dbReference>
<dbReference type="PANTHER" id="PTHR10133">
    <property type="entry name" value="DNA POLYMERASE I"/>
    <property type="match status" value="1"/>
</dbReference>
<evidence type="ECO:0000259" key="14">
    <source>
        <dbReference type="SMART" id="SM00482"/>
    </source>
</evidence>
<dbReference type="SUPFAM" id="SSF56672">
    <property type="entry name" value="DNA/RNA polymerases"/>
    <property type="match status" value="1"/>
</dbReference>
<evidence type="ECO:0000256" key="7">
    <source>
        <dbReference type="ARBA" id="ARBA00022763"/>
    </source>
</evidence>
<evidence type="ECO:0000256" key="5">
    <source>
        <dbReference type="ARBA" id="ARBA00022695"/>
    </source>
</evidence>
<dbReference type="EC" id="2.7.7.7" evidence="2"/>
<dbReference type="InterPro" id="IPR002298">
    <property type="entry name" value="DNA_polymerase_A"/>
</dbReference>
<evidence type="ECO:0000313" key="15">
    <source>
        <dbReference type="EMBL" id="NME51404.1"/>
    </source>
</evidence>
<evidence type="ECO:0000256" key="9">
    <source>
        <dbReference type="ARBA" id="ARBA00023125"/>
    </source>
</evidence>
<dbReference type="GO" id="GO:0008409">
    <property type="term" value="F:5'-3' exonuclease activity"/>
    <property type="evidence" value="ECO:0007669"/>
    <property type="project" value="InterPro"/>
</dbReference>
<dbReference type="InterPro" id="IPR020046">
    <property type="entry name" value="5-3_exonucl_a-hlix_arch_N"/>
</dbReference>
<dbReference type="PRINTS" id="PR00868">
    <property type="entry name" value="DNAPOLI"/>
</dbReference>
<dbReference type="InterPro" id="IPR036279">
    <property type="entry name" value="5-3_exonuclease_C_sf"/>
</dbReference>
<feature type="region of interest" description="Disordered" evidence="12">
    <location>
        <begin position="319"/>
        <end position="340"/>
    </location>
</feature>